<dbReference type="Proteomes" id="UP001596156">
    <property type="component" value="Unassembled WGS sequence"/>
</dbReference>
<comment type="caution">
    <text evidence="2">The sequence shown here is derived from an EMBL/GenBank/DDBJ whole genome shotgun (WGS) entry which is preliminary data.</text>
</comment>
<evidence type="ECO:0000313" key="2">
    <source>
        <dbReference type="EMBL" id="MFC5224486.1"/>
    </source>
</evidence>
<keyword evidence="3" id="KW-1185">Reference proteome</keyword>
<dbReference type="EMBL" id="JBHSKL010000009">
    <property type="protein sequence ID" value="MFC5224486.1"/>
    <property type="molecule type" value="Genomic_DNA"/>
</dbReference>
<evidence type="ECO:0008006" key="4">
    <source>
        <dbReference type="Google" id="ProtNLM"/>
    </source>
</evidence>
<evidence type="ECO:0000256" key="1">
    <source>
        <dbReference type="SAM" id="MobiDB-lite"/>
    </source>
</evidence>
<feature type="region of interest" description="Disordered" evidence="1">
    <location>
        <begin position="1"/>
        <end position="21"/>
    </location>
</feature>
<protein>
    <recommendedName>
        <fullName evidence="4">Type I restriction modification DNA specificity domain-containing protein</fullName>
    </recommendedName>
</protein>
<accession>A0ABW0D4T9</accession>
<reference evidence="3" key="1">
    <citation type="journal article" date="2019" name="Int. J. Syst. Evol. Microbiol.">
        <title>The Global Catalogue of Microorganisms (GCM) 10K type strain sequencing project: providing services to taxonomists for standard genome sequencing and annotation.</title>
        <authorList>
            <consortium name="The Broad Institute Genomics Platform"/>
            <consortium name="The Broad Institute Genome Sequencing Center for Infectious Disease"/>
            <person name="Wu L."/>
            <person name="Ma J."/>
        </authorList>
    </citation>
    <scope>NUCLEOTIDE SEQUENCE [LARGE SCALE GENOMIC DNA]</scope>
    <source>
        <strain evidence="3">CCM 8479</strain>
    </source>
</reference>
<organism evidence="2 3">
    <name type="scientific">Streptomyces fimbriatus</name>
    <dbReference type="NCBI Taxonomy" id="68197"/>
    <lineage>
        <taxon>Bacteria</taxon>
        <taxon>Bacillati</taxon>
        <taxon>Actinomycetota</taxon>
        <taxon>Actinomycetes</taxon>
        <taxon>Kitasatosporales</taxon>
        <taxon>Streptomycetaceae</taxon>
        <taxon>Streptomyces</taxon>
    </lineage>
</organism>
<sequence>MSGGAFSRGAQADVVAEEPGGGALEQRAVASRRVGRRIRGSLLRTGALRAVVALPPGSAQPHSVSLQLWVLRAAPDGRPDAVPPGQGVLLVDGTRFARTGARESGPHGESLQAFVLSALEALDRPDAADPPDGAVRVPLIEPLDDEVDVTPGRCTSATAEPSGLELAAAWREAATVLTDLARRAERLSDLEFGIDRPQTTVGVGDLVKAGALAPRSGRQPLDGAAAPGGDSVPLLTVADLPAGGTPGGLVAAGSAPVIVEQGDVVVAGVVRAYKAGVHEGPPMALGPQLYALRVDPAKLDAHFLAGCLRAPSNGRQAGTHASSSSRVGIRRLQVLRLPLAEQAAYAEVFRGLRDFETRLGNADGLGRRLVSDVSDLLAAGGLGA</sequence>
<dbReference type="RefSeq" id="WP_344645721.1">
    <property type="nucleotide sequence ID" value="NZ_BAAASS010000019.1"/>
</dbReference>
<evidence type="ECO:0000313" key="3">
    <source>
        <dbReference type="Proteomes" id="UP001596156"/>
    </source>
</evidence>
<gene>
    <name evidence="2" type="ORF">ACFPN6_07720</name>
</gene>
<name>A0ABW0D4T9_STRFI</name>
<proteinExistence type="predicted"/>